<reference evidence="1" key="1">
    <citation type="journal article" date="2024" name="Int. J. Syst. Evol. Microbiol.">
        <title>Polycladomyces zharkentensis sp. nov., a novel thermophilic cellulose- and starch-degrading member of the Bacillota from a geothermal aquifer in Kazakhstan.</title>
        <authorList>
            <person name="Mashzhan A."/>
            <person name="Kistaubayeva A."/>
            <person name="Javier-Lopez R."/>
            <person name="Bissenova U."/>
            <person name="Bissenbay A."/>
            <person name="Birkeland N.K."/>
        </authorList>
    </citation>
    <scope>NUCLEOTIDE SEQUENCE</scope>
    <source>
        <strain evidence="1">ZKZ2T</strain>
    </source>
</reference>
<organism evidence="1 2">
    <name type="scientific">Polycladomyces zharkentensis</name>
    <dbReference type="NCBI Taxonomy" id="2807616"/>
    <lineage>
        <taxon>Bacteria</taxon>
        <taxon>Bacillati</taxon>
        <taxon>Bacillota</taxon>
        <taxon>Bacilli</taxon>
        <taxon>Bacillales</taxon>
        <taxon>Thermoactinomycetaceae</taxon>
        <taxon>Polycladomyces</taxon>
    </lineage>
</organism>
<proteinExistence type="predicted"/>
<dbReference type="RefSeq" id="WP_205492446.1">
    <property type="nucleotide sequence ID" value="NZ_JAFHAP010000004.1"/>
</dbReference>
<evidence type="ECO:0000313" key="2">
    <source>
        <dbReference type="Proteomes" id="UP001177120"/>
    </source>
</evidence>
<sequence length="66" mass="7832">MPLRRTGGFVVDVVPPKVFPLFMNRIVWQGKHIRHVGRHRPMILLLLTQPRKAFLTVFQQLVHFFL</sequence>
<accession>A0ABS2WFH8</accession>
<gene>
    <name evidence="1" type="ORF">JQC72_01940</name>
</gene>
<comment type="caution">
    <text evidence="1">The sequence shown here is derived from an EMBL/GenBank/DDBJ whole genome shotgun (WGS) entry which is preliminary data.</text>
</comment>
<dbReference type="Proteomes" id="UP001177120">
    <property type="component" value="Unassembled WGS sequence"/>
</dbReference>
<dbReference type="EMBL" id="JAFHAP010000004">
    <property type="protein sequence ID" value="MBN2908281.1"/>
    <property type="molecule type" value="Genomic_DNA"/>
</dbReference>
<protein>
    <submittedName>
        <fullName evidence="1">Uncharacterized protein</fullName>
    </submittedName>
</protein>
<name>A0ABS2WFH8_9BACL</name>
<keyword evidence="2" id="KW-1185">Reference proteome</keyword>
<evidence type="ECO:0000313" key="1">
    <source>
        <dbReference type="EMBL" id="MBN2908281.1"/>
    </source>
</evidence>